<dbReference type="InterPro" id="IPR050188">
    <property type="entry name" value="RluA_PseudoU_synthase"/>
</dbReference>
<dbReference type="PROSITE" id="PS01129">
    <property type="entry name" value="PSI_RLU"/>
    <property type="match status" value="1"/>
</dbReference>
<feature type="domain" description="Pseudouridine synthase RsuA/RluA-like" evidence="3">
    <location>
        <begin position="96"/>
        <end position="244"/>
    </location>
</feature>
<dbReference type="NCBIfam" id="TIGR00005">
    <property type="entry name" value="rluA_subfam"/>
    <property type="match status" value="1"/>
</dbReference>
<evidence type="ECO:0000256" key="1">
    <source>
        <dbReference type="PIRSR" id="PIRSR606225-1"/>
    </source>
</evidence>
<dbReference type="PANTHER" id="PTHR21600">
    <property type="entry name" value="MITOCHONDRIAL RNA PSEUDOURIDINE SYNTHASE"/>
    <property type="match status" value="1"/>
</dbReference>
<dbReference type="GO" id="GO:0003723">
    <property type="term" value="F:RNA binding"/>
    <property type="evidence" value="ECO:0007669"/>
    <property type="project" value="InterPro"/>
</dbReference>
<dbReference type="EC" id="5.4.99.-" evidence="2"/>
<dbReference type="Pfam" id="PF00849">
    <property type="entry name" value="PseudoU_synth_2"/>
    <property type="match status" value="1"/>
</dbReference>
<dbReference type="InterPro" id="IPR006224">
    <property type="entry name" value="PsdUridine_synth_RluA-like_CS"/>
</dbReference>
<dbReference type="AlphaFoldDB" id="A0A1X2GET6"/>
<dbReference type="InterPro" id="IPR020103">
    <property type="entry name" value="PsdUridine_synth_cat_dom_sf"/>
</dbReference>
<organism evidence="4 5">
    <name type="scientific">Hesseltinella vesiculosa</name>
    <dbReference type="NCBI Taxonomy" id="101127"/>
    <lineage>
        <taxon>Eukaryota</taxon>
        <taxon>Fungi</taxon>
        <taxon>Fungi incertae sedis</taxon>
        <taxon>Mucoromycota</taxon>
        <taxon>Mucoromycotina</taxon>
        <taxon>Mucoromycetes</taxon>
        <taxon>Mucorales</taxon>
        <taxon>Cunninghamellaceae</taxon>
        <taxon>Hesseltinella</taxon>
    </lineage>
</organism>
<evidence type="ECO:0000313" key="5">
    <source>
        <dbReference type="Proteomes" id="UP000242146"/>
    </source>
</evidence>
<dbReference type="OrthoDB" id="424794at2759"/>
<comment type="caution">
    <text evidence="4">The sequence shown here is derived from an EMBL/GenBank/DDBJ whole genome shotgun (WGS) entry which is preliminary data.</text>
</comment>
<dbReference type="PANTHER" id="PTHR21600:SF40">
    <property type="entry name" value="PSEUDOURIDYLATE SYNTHASE RPUSD2"/>
    <property type="match status" value="1"/>
</dbReference>
<dbReference type="Gene3D" id="3.30.2350.10">
    <property type="entry name" value="Pseudouridine synthase"/>
    <property type="match status" value="1"/>
</dbReference>
<keyword evidence="5" id="KW-1185">Reference proteome</keyword>
<dbReference type="EMBL" id="MCGT01000019">
    <property type="protein sequence ID" value="ORX52054.1"/>
    <property type="molecule type" value="Genomic_DNA"/>
</dbReference>
<gene>
    <name evidence="4" type="ORF">DM01DRAFT_257886</name>
</gene>
<dbReference type="InterPro" id="IPR006145">
    <property type="entry name" value="PsdUridine_synth_RsuA/RluA"/>
</dbReference>
<dbReference type="STRING" id="101127.A0A1X2GET6"/>
<dbReference type="SUPFAM" id="SSF55120">
    <property type="entry name" value="Pseudouridine synthase"/>
    <property type="match status" value="1"/>
</dbReference>
<dbReference type="GO" id="GO:0009982">
    <property type="term" value="F:pseudouridine synthase activity"/>
    <property type="evidence" value="ECO:0007669"/>
    <property type="project" value="InterPro"/>
</dbReference>
<reference evidence="4 5" key="1">
    <citation type="submission" date="2016-07" db="EMBL/GenBank/DDBJ databases">
        <title>Pervasive Adenine N6-methylation of Active Genes in Fungi.</title>
        <authorList>
            <consortium name="DOE Joint Genome Institute"/>
            <person name="Mondo S.J."/>
            <person name="Dannebaum R.O."/>
            <person name="Kuo R.C."/>
            <person name="Labutti K."/>
            <person name="Haridas S."/>
            <person name="Kuo A."/>
            <person name="Salamov A."/>
            <person name="Ahrendt S.R."/>
            <person name="Lipzen A."/>
            <person name="Sullivan W."/>
            <person name="Andreopoulos W.B."/>
            <person name="Clum A."/>
            <person name="Lindquist E."/>
            <person name="Daum C."/>
            <person name="Ramamoorthy G.K."/>
            <person name="Gryganskyi A."/>
            <person name="Culley D."/>
            <person name="Magnuson J.K."/>
            <person name="James T.Y."/>
            <person name="O'Malley M.A."/>
            <person name="Stajich J.E."/>
            <person name="Spatafora J.W."/>
            <person name="Visel A."/>
            <person name="Grigoriev I.V."/>
        </authorList>
    </citation>
    <scope>NUCLEOTIDE SEQUENCE [LARGE SCALE GENOMIC DNA]</scope>
    <source>
        <strain evidence="4 5">NRRL 3301</strain>
    </source>
</reference>
<protein>
    <recommendedName>
        <fullName evidence="2">Pseudouridine synthase</fullName>
        <ecNumber evidence="2">5.4.99.-</ecNumber>
    </recommendedName>
</protein>
<dbReference type="InterPro" id="IPR006225">
    <property type="entry name" value="PsdUridine_synth_RluC/D"/>
</dbReference>
<dbReference type="Proteomes" id="UP000242146">
    <property type="component" value="Unassembled WGS sequence"/>
</dbReference>
<dbReference type="GO" id="GO:0000455">
    <property type="term" value="P:enzyme-directed rRNA pseudouridine synthesis"/>
    <property type="evidence" value="ECO:0007669"/>
    <property type="project" value="TreeGrafter"/>
</dbReference>
<name>A0A1X2GET6_9FUNG</name>
<evidence type="ECO:0000256" key="2">
    <source>
        <dbReference type="RuleBase" id="RU362028"/>
    </source>
</evidence>
<sequence length="358" mass="40751">MGTGLLKVKPYYFDYLANCKSRWAGKPLLDVLNQEFRDRDDAYFRRAIGQGLITLNGQQVTVDTLFEKKQTMGHRVHRHEPPTSAQPVEILHKDDDLIVIDKPGGLQAHPSGRYRHNTVVHLLRKKCDLDAIFPINRLDRLTSGVMLLALNTKAAQKLNRSMTEDGFDKEYLCRVQGEFPSEPVECDMPMRTVSFKFSFQYVDTVQGKPSLTRFERVSFNGRTSVVRCIPVTGRTHQIRVHLRHLGFPIANDPIYGRHTPWSSLLDLIDPQQTEQTATPTIEKMLEKTTFDSMDMNDGQPRCAECHSLLIPDPVADQPLGIWLHSLRYSGSGWSYQSSTPKWAADDFDGDQVLHPAYV</sequence>
<proteinExistence type="inferred from homology"/>
<accession>A0A1X2GET6</accession>
<evidence type="ECO:0000313" key="4">
    <source>
        <dbReference type="EMBL" id="ORX52054.1"/>
    </source>
</evidence>
<dbReference type="CDD" id="cd02557">
    <property type="entry name" value="PseudoU_synth_ScRIB2"/>
    <property type="match status" value="1"/>
</dbReference>
<comment type="function">
    <text evidence="2">Responsible for synthesis of pseudouridine from uracil.</text>
</comment>
<feature type="active site" evidence="1">
    <location>
        <position position="139"/>
    </location>
</feature>
<evidence type="ECO:0000259" key="3">
    <source>
        <dbReference type="Pfam" id="PF00849"/>
    </source>
</evidence>
<comment type="catalytic activity">
    <reaction evidence="2">
        <text>a uridine in RNA = a pseudouridine in RNA</text>
        <dbReference type="Rhea" id="RHEA:48348"/>
        <dbReference type="Rhea" id="RHEA-COMP:12068"/>
        <dbReference type="Rhea" id="RHEA-COMP:12069"/>
        <dbReference type="ChEBI" id="CHEBI:65314"/>
        <dbReference type="ChEBI" id="CHEBI:65315"/>
    </reaction>
</comment>
<comment type="similarity">
    <text evidence="2">Belongs to the pseudouridine synthase RluA family.</text>
</comment>
<keyword evidence="2" id="KW-0413">Isomerase</keyword>